<dbReference type="InterPro" id="IPR027417">
    <property type="entry name" value="P-loop_NTPase"/>
</dbReference>
<name>A0A0A9AG13_ARUDO</name>
<feature type="domain" description="NB-ARC" evidence="1">
    <location>
        <begin position="1"/>
        <end position="51"/>
    </location>
</feature>
<organism evidence="2">
    <name type="scientific">Arundo donax</name>
    <name type="common">Giant reed</name>
    <name type="synonym">Donax arundinaceus</name>
    <dbReference type="NCBI Taxonomy" id="35708"/>
    <lineage>
        <taxon>Eukaryota</taxon>
        <taxon>Viridiplantae</taxon>
        <taxon>Streptophyta</taxon>
        <taxon>Embryophyta</taxon>
        <taxon>Tracheophyta</taxon>
        <taxon>Spermatophyta</taxon>
        <taxon>Magnoliopsida</taxon>
        <taxon>Liliopsida</taxon>
        <taxon>Poales</taxon>
        <taxon>Poaceae</taxon>
        <taxon>PACMAD clade</taxon>
        <taxon>Arundinoideae</taxon>
        <taxon>Arundineae</taxon>
        <taxon>Arundo</taxon>
    </lineage>
</organism>
<reference evidence="2" key="2">
    <citation type="journal article" date="2015" name="Data Brief">
        <title>Shoot transcriptome of the giant reed, Arundo donax.</title>
        <authorList>
            <person name="Barrero R.A."/>
            <person name="Guerrero F.D."/>
            <person name="Moolhuijzen P."/>
            <person name="Goolsby J.A."/>
            <person name="Tidwell J."/>
            <person name="Bellgard S.E."/>
            <person name="Bellgard M.I."/>
        </authorList>
    </citation>
    <scope>NUCLEOTIDE SEQUENCE</scope>
    <source>
        <tissue evidence="2">Shoot tissue taken approximately 20 cm above the soil surface</tissue>
    </source>
</reference>
<dbReference type="Pfam" id="PF00931">
    <property type="entry name" value="NB-ARC"/>
    <property type="match status" value="1"/>
</dbReference>
<dbReference type="SUPFAM" id="SSF52540">
    <property type="entry name" value="P-loop containing nucleoside triphosphate hydrolases"/>
    <property type="match status" value="1"/>
</dbReference>
<evidence type="ECO:0000259" key="1">
    <source>
        <dbReference type="Pfam" id="PF00931"/>
    </source>
</evidence>
<dbReference type="EMBL" id="GBRH01251858">
    <property type="protein sequence ID" value="JAD46037.1"/>
    <property type="molecule type" value="Transcribed_RNA"/>
</dbReference>
<proteinExistence type="predicted"/>
<dbReference type="GO" id="GO:0043531">
    <property type="term" value="F:ADP binding"/>
    <property type="evidence" value="ECO:0007669"/>
    <property type="project" value="InterPro"/>
</dbReference>
<dbReference type="Gene3D" id="3.40.50.300">
    <property type="entry name" value="P-loop containing nucleotide triphosphate hydrolases"/>
    <property type="match status" value="1"/>
</dbReference>
<reference evidence="2" key="1">
    <citation type="submission" date="2014-09" db="EMBL/GenBank/DDBJ databases">
        <authorList>
            <person name="Magalhaes I.L.F."/>
            <person name="Oliveira U."/>
            <person name="Santos F.R."/>
            <person name="Vidigal T.H.D.A."/>
            <person name="Brescovit A.D."/>
            <person name="Santos A.J."/>
        </authorList>
    </citation>
    <scope>NUCLEOTIDE SEQUENCE</scope>
    <source>
        <tissue evidence="2">Shoot tissue taken approximately 20 cm above the soil surface</tissue>
    </source>
</reference>
<dbReference type="InterPro" id="IPR002182">
    <property type="entry name" value="NB-ARC"/>
</dbReference>
<protein>
    <recommendedName>
        <fullName evidence="1">NB-ARC domain-containing protein</fullName>
    </recommendedName>
</protein>
<accession>A0A0A9AG13</accession>
<dbReference type="AlphaFoldDB" id="A0A0A9AG13"/>
<evidence type="ECO:0000313" key="2">
    <source>
        <dbReference type="EMBL" id="JAD46037.1"/>
    </source>
</evidence>
<sequence>MGGLGKTTLIKYVCQSQKLNCVFEKWACVMVMRPFIIEEFLKSLVTQLAECCVKEGMIDFLYSARKAISMTGV</sequence>